<accession>A0A9Q6S777</accession>
<organism evidence="1 2">
    <name type="scientific">Paraburkholderia caribensis</name>
    <dbReference type="NCBI Taxonomy" id="75105"/>
    <lineage>
        <taxon>Bacteria</taxon>
        <taxon>Pseudomonadati</taxon>
        <taxon>Pseudomonadota</taxon>
        <taxon>Betaproteobacteria</taxon>
        <taxon>Burkholderiales</taxon>
        <taxon>Burkholderiaceae</taxon>
        <taxon>Paraburkholderia</taxon>
    </lineage>
</organism>
<evidence type="ECO:0000313" key="2">
    <source>
        <dbReference type="Proteomes" id="UP000509548"/>
    </source>
</evidence>
<dbReference type="EMBL" id="CP015959">
    <property type="protein sequence ID" value="QLB66100.1"/>
    <property type="molecule type" value="Genomic_DNA"/>
</dbReference>
<dbReference type="Proteomes" id="UP000509548">
    <property type="component" value="Chromosome 2"/>
</dbReference>
<dbReference type="AlphaFoldDB" id="A0A9Q6S777"/>
<evidence type="ECO:0000313" key="1">
    <source>
        <dbReference type="EMBL" id="QLB66100.1"/>
    </source>
</evidence>
<sequence>MPVCVIARKTRYFQSQHDAGVTIGDLGDKVLKAISPLGAGTGHTEIVIDDVNTFDRPSERNGTIAQRILPFRTLGILEYLAK</sequence>
<gene>
    <name evidence="1" type="ORF">A9O66_27890</name>
</gene>
<reference evidence="1 2" key="1">
    <citation type="journal article" date="2014" name="Genome Announc.">
        <title>Draft Genome Sequence of the Haloacid-Degrading Burkholderia caribensis Strain MBA4.</title>
        <authorList>
            <person name="Pan Y."/>
            <person name="Kong K.F."/>
            <person name="Tsang J.S."/>
        </authorList>
    </citation>
    <scope>NUCLEOTIDE SEQUENCE [LARGE SCALE GENOMIC DNA]</scope>
    <source>
        <strain evidence="1 2">852011</strain>
    </source>
</reference>
<proteinExistence type="predicted"/>
<name>A0A9Q6S777_9BURK</name>
<protein>
    <submittedName>
        <fullName evidence="1">Uncharacterized protein</fullName>
    </submittedName>
</protein>